<proteinExistence type="predicted"/>
<accession>A0A1M5S5C4</accession>
<gene>
    <name evidence="1" type="ORF">SAMN02745124_00174</name>
</gene>
<name>A0A1M5S5C4_9BACT</name>
<dbReference type="OrthoDB" id="5405647at2"/>
<evidence type="ECO:0000313" key="2">
    <source>
        <dbReference type="Proteomes" id="UP000184139"/>
    </source>
</evidence>
<keyword evidence="2" id="KW-1185">Reference proteome</keyword>
<dbReference type="EMBL" id="FQXS01000001">
    <property type="protein sequence ID" value="SHH33797.1"/>
    <property type="molecule type" value="Genomic_DNA"/>
</dbReference>
<dbReference type="RefSeq" id="WP_073372940.1">
    <property type="nucleotide sequence ID" value="NZ_FQXS01000001.1"/>
</dbReference>
<dbReference type="AlphaFoldDB" id="A0A1M5S5C4"/>
<evidence type="ECO:0008006" key="3">
    <source>
        <dbReference type="Google" id="ProtNLM"/>
    </source>
</evidence>
<dbReference type="STRING" id="1121409.SAMN02745124_00174"/>
<reference evidence="1 2" key="1">
    <citation type="submission" date="2016-11" db="EMBL/GenBank/DDBJ databases">
        <authorList>
            <person name="Jaros S."/>
            <person name="Januszkiewicz K."/>
            <person name="Wedrychowicz H."/>
        </authorList>
    </citation>
    <scope>NUCLEOTIDE SEQUENCE [LARGE SCALE GENOMIC DNA]</scope>
    <source>
        <strain evidence="1 2">DSM 9705</strain>
    </source>
</reference>
<dbReference type="Proteomes" id="UP000184139">
    <property type="component" value="Unassembled WGS sequence"/>
</dbReference>
<protein>
    <recommendedName>
        <fullName evidence="3">Mu-like prophage protein gp16</fullName>
    </recommendedName>
</protein>
<sequence length="137" mass="15860">MPTRAEYAKINIACKKLGIDKQQLLLDRYGLTTSKDLSRRQTWDLLAHLKRLGWQPKPGKKAARPSYTEAQKRKIAALWRNLADAGVVREPGERGLNRYVKRMTGVDRLQWCDAELTNRVCQSLVEWCKRTEVKHEA</sequence>
<organism evidence="1 2">
    <name type="scientific">Desulfofustis glycolicus DSM 9705</name>
    <dbReference type="NCBI Taxonomy" id="1121409"/>
    <lineage>
        <taxon>Bacteria</taxon>
        <taxon>Pseudomonadati</taxon>
        <taxon>Thermodesulfobacteriota</taxon>
        <taxon>Desulfobulbia</taxon>
        <taxon>Desulfobulbales</taxon>
        <taxon>Desulfocapsaceae</taxon>
        <taxon>Desulfofustis</taxon>
    </lineage>
</organism>
<dbReference type="Pfam" id="PF06252">
    <property type="entry name" value="GemA"/>
    <property type="match status" value="1"/>
</dbReference>
<dbReference type="InterPro" id="IPR009363">
    <property type="entry name" value="Phage_Mu_Gp16"/>
</dbReference>
<evidence type="ECO:0000313" key="1">
    <source>
        <dbReference type="EMBL" id="SHH33797.1"/>
    </source>
</evidence>